<reference evidence="8 9" key="1">
    <citation type="submission" date="2018-08" db="EMBL/GenBank/DDBJ databases">
        <title>Draft genome sequence of Rhodobacter sphaeroides FY.</title>
        <authorList>
            <person name="Rayyan A."/>
            <person name="Meyer T.E."/>
            <person name="Kyndt J.A."/>
        </authorList>
    </citation>
    <scope>NUCLEOTIDE SEQUENCE [LARGE SCALE GENOMIC DNA]</scope>
    <source>
        <strain evidence="8 9">FY</strain>
    </source>
</reference>
<dbReference type="PANTHER" id="PTHR30485:SF2">
    <property type="entry name" value="BLL0597 PROTEIN"/>
    <property type="match status" value="1"/>
</dbReference>
<evidence type="ECO:0000256" key="1">
    <source>
        <dbReference type="ARBA" id="ARBA00004651"/>
    </source>
</evidence>
<dbReference type="PANTHER" id="PTHR30485">
    <property type="entry name" value="NI/FE-HYDROGENASE 1 B-TYPE CYTOCHROME SUBUNIT"/>
    <property type="match status" value="1"/>
</dbReference>
<evidence type="ECO:0000256" key="6">
    <source>
        <dbReference type="SAM" id="Phobius"/>
    </source>
</evidence>
<dbReference type="Pfam" id="PF01292">
    <property type="entry name" value="Ni_hydr_CYTB"/>
    <property type="match status" value="1"/>
</dbReference>
<organism evidence="8 9">
    <name type="scientific">Cereibacter sphaeroides</name>
    <name type="common">Rhodobacter sphaeroides</name>
    <dbReference type="NCBI Taxonomy" id="1063"/>
    <lineage>
        <taxon>Bacteria</taxon>
        <taxon>Pseudomonadati</taxon>
        <taxon>Pseudomonadota</taxon>
        <taxon>Alphaproteobacteria</taxon>
        <taxon>Rhodobacterales</taxon>
        <taxon>Paracoccaceae</taxon>
        <taxon>Cereibacter</taxon>
    </lineage>
</organism>
<keyword evidence="3 6" id="KW-0812">Transmembrane</keyword>
<dbReference type="InterPro" id="IPR016174">
    <property type="entry name" value="Di-haem_cyt_TM"/>
</dbReference>
<protein>
    <submittedName>
        <fullName evidence="8">Cytochrome B</fullName>
    </submittedName>
</protein>
<gene>
    <name evidence="8" type="ORF">D1114_18485</name>
</gene>
<feature type="transmembrane region" description="Helical" evidence="6">
    <location>
        <begin position="51"/>
        <end position="69"/>
    </location>
</feature>
<evidence type="ECO:0000256" key="2">
    <source>
        <dbReference type="ARBA" id="ARBA00022475"/>
    </source>
</evidence>
<dbReference type="GO" id="GO:0020037">
    <property type="term" value="F:heme binding"/>
    <property type="evidence" value="ECO:0007669"/>
    <property type="project" value="TreeGrafter"/>
</dbReference>
<feature type="transmembrane region" description="Helical" evidence="6">
    <location>
        <begin position="107"/>
        <end position="129"/>
    </location>
</feature>
<keyword evidence="2" id="KW-1003">Cell membrane</keyword>
<dbReference type="GO" id="GO:0009055">
    <property type="term" value="F:electron transfer activity"/>
    <property type="evidence" value="ECO:0007669"/>
    <property type="project" value="InterPro"/>
</dbReference>
<dbReference type="EMBL" id="QWGP01000027">
    <property type="protein sequence ID" value="RHZ92036.1"/>
    <property type="molecule type" value="Genomic_DNA"/>
</dbReference>
<evidence type="ECO:0000313" key="9">
    <source>
        <dbReference type="Proteomes" id="UP000266305"/>
    </source>
</evidence>
<evidence type="ECO:0000256" key="5">
    <source>
        <dbReference type="ARBA" id="ARBA00023136"/>
    </source>
</evidence>
<dbReference type="Proteomes" id="UP000266305">
    <property type="component" value="Unassembled WGS sequence"/>
</dbReference>
<proteinExistence type="predicted"/>
<dbReference type="GO" id="GO:0022904">
    <property type="term" value="P:respiratory electron transport chain"/>
    <property type="evidence" value="ECO:0007669"/>
    <property type="project" value="InterPro"/>
</dbReference>
<comment type="caution">
    <text evidence="8">The sequence shown here is derived from an EMBL/GenBank/DDBJ whole genome shotgun (WGS) entry which is preliminary data.</text>
</comment>
<dbReference type="RefSeq" id="WP_002720639.1">
    <property type="nucleotide sequence ID" value="NZ_CM125964.1"/>
</dbReference>
<dbReference type="Gene3D" id="1.20.950.20">
    <property type="entry name" value="Transmembrane di-heme cytochromes, Chain C"/>
    <property type="match status" value="1"/>
</dbReference>
<name>A0AAX1UGR2_CERSP</name>
<keyword evidence="4 6" id="KW-1133">Transmembrane helix</keyword>
<evidence type="ECO:0000259" key="7">
    <source>
        <dbReference type="Pfam" id="PF01292"/>
    </source>
</evidence>
<feature type="domain" description="Cytochrome b561 bacterial/Ni-hydrogenase" evidence="7">
    <location>
        <begin position="17"/>
        <end position="192"/>
    </location>
</feature>
<evidence type="ECO:0000256" key="3">
    <source>
        <dbReference type="ARBA" id="ARBA00022692"/>
    </source>
</evidence>
<sequence length="199" mass="21912">MSSPDIPSPAVETVRIWDPLLRLFHWALAATVVLAWGLGKFGPDIMTLHFYAGYAVIGLLAFRLLWALVGPRPARFSSFVYRPREILAYAAEAWRPRPSYWRGHNPLGGLFIVVLIAVLALQALTGLVADPDDFVNVGPLAASVPSWVSGSAPGWHELLGNLTLGLVALHLGAIAFYKLWKHEDLIRPMLTGRKTVRRG</sequence>
<dbReference type="SUPFAM" id="SSF81342">
    <property type="entry name" value="Transmembrane di-heme cytochromes"/>
    <property type="match status" value="1"/>
</dbReference>
<feature type="transmembrane region" description="Helical" evidence="6">
    <location>
        <begin position="158"/>
        <end position="180"/>
    </location>
</feature>
<dbReference type="InterPro" id="IPR011577">
    <property type="entry name" value="Cyt_b561_bac/Ni-Hgenase"/>
</dbReference>
<evidence type="ECO:0000313" key="8">
    <source>
        <dbReference type="EMBL" id="RHZ92036.1"/>
    </source>
</evidence>
<dbReference type="GO" id="GO:0005886">
    <property type="term" value="C:plasma membrane"/>
    <property type="evidence" value="ECO:0007669"/>
    <property type="project" value="UniProtKB-SubCell"/>
</dbReference>
<comment type="subcellular location">
    <subcellularLocation>
        <location evidence="1">Cell membrane</location>
        <topology evidence="1">Multi-pass membrane protein</topology>
    </subcellularLocation>
</comment>
<dbReference type="AlphaFoldDB" id="A0AAX1UGR2"/>
<keyword evidence="5 6" id="KW-0472">Membrane</keyword>
<dbReference type="InterPro" id="IPR051542">
    <property type="entry name" value="Hydrogenase_cytochrome"/>
</dbReference>
<accession>A0AAX1UGR2</accession>
<feature type="transmembrane region" description="Helical" evidence="6">
    <location>
        <begin position="20"/>
        <end position="39"/>
    </location>
</feature>
<evidence type="ECO:0000256" key="4">
    <source>
        <dbReference type="ARBA" id="ARBA00022989"/>
    </source>
</evidence>